<organism evidence="1 2">
    <name type="scientific">Caenorhabditis briggsae</name>
    <dbReference type="NCBI Taxonomy" id="6238"/>
    <lineage>
        <taxon>Eukaryota</taxon>
        <taxon>Metazoa</taxon>
        <taxon>Ecdysozoa</taxon>
        <taxon>Nematoda</taxon>
        <taxon>Chromadorea</taxon>
        <taxon>Rhabditida</taxon>
        <taxon>Rhabditina</taxon>
        <taxon>Rhabditomorpha</taxon>
        <taxon>Rhabditoidea</taxon>
        <taxon>Rhabditidae</taxon>
        <taxon>Peloderinae</taxon>
        <taxon>Caenorhabditis</taxon>
    </lineage>
</organism>
<proteinExistence type="predicted"/>
<reference evidence="1 2" key="1">
    <citation type="submission" date="2022-04" db="EMBL/GenBank/DDBJ databases">
        <title>Chromosome-level reference genomes for two strains of Caenorhabditis briggsae: an improved platform for comparative genomics.</title>
        <authorList>
            <person name="Stevens L."/>
            <person name="Andersen E."/>
        </authorList>
    </citation>
    <scope>NUCLEOTIDE SEQUENCE [LARGE SCALE GENOMIC DNA]</scope>
    <source>
        <strain evidence="1">VX34</strain>
        <tissue evidence="1">Whole-organism</tissue>
    </source>
</reference>
<dbReference type="AlphaFoldDB" id="A0AAE9FGF2"/>
<accession>A0AAE9FGF2</accession>
<protein>
    <submittedName>
        <fullName evidence="1">Uncharacterized protein</fullName>
    </submittedName>
</protein>
<dbReference type="Proteomes" id="UP000829354">
    <property type="component" value="Chromosome X"/>
</dbReference>
<sequence>MLAESTARIFDNECNNNHCTTLDFMLKNLCGQESRSEDPLEDRWLRGPSVAIRSLVESTVREKKTIGREDRLCRKDRWRKAMSVVRRPLVGKEHSSWKENRWQAEQSMARRSLAEDTVNGKRTLRVHHSSIDTYRREGHCCTETLYTNSTRRLSETCLINRWCHLK</sequence>
<name>A0AAE9FGF2_CAEBR</name>
<evidence type="ECO:0000313" key="1">
    <source>
        <dbReference type="EMBL" id="UMM43042.1"/>
    </source>
</evidence>
<gene>
    <name evidence="1" type="ORF">L5515_018657</name>
</gene>
<dbReference type="EMBL" id="CP092625">
    <property type="protein sequence ID" value="UMM43042.1"/>
    <property type="molecule type" value="Genomic_DNA"/>
</dbReference>
<evidence type="ECO:0000313" key="2">
    <source>
        <dbReference type="Proteomes" id="UP000829354"/>
    </source>
</evidence>
<keyword evidence="2" id="KW-1185">Reference proteome</keyword>